<dbReference type="STRING" id="3088.A0A383VYU1"/>
<dbReference type="AlphaFoldDB" id="A0A383VYU1"/>
<organism evidence="1 2">
    <name type="scientific">Tetradesmus obliquus</name>
    <name type="common">Green alga</name>
    <name type="synonym">Acutodesmus obliquus</name>
    <dbReference type="NCBI Taxonomy" id="3088"/>
    <lineage>
        <taxon>Eukaryota</taxon>
        <taxon>Viridiplantae</taxon>
        <taxon>Chlorophyta</taxon>
        <taxon>core chlorophytes</taxon>
        <taxon>Chlorophyceae</taxon>
        <taxon>CS clade</taxon>
        <taxon>Sphaeropleales</taxon>
        <taxon>Scenedesmaceae</taxon>
        <taxon>Tetradesmus</taxon>
    </lineage>
</organism>
<protein>
    <submittedName>
        <fullName evidence="1">Uncharacterized protein</fullName>
    </submittedName>
</protein>
<gene>
    <name evidence="1" type="ORF">BQ4739_LOCUS10332</name>
</gene>
<name>A0A383VYU1_TETOB</name>
<accession>A0A383VYU1</accession>
<keyword evidence="2" id="KW-1185">Reference proteome</keyword>
<evidence type="ECO:0000313" key="1">
    <source>
        <dbReference type="EMBL" id="SZX70090.1"/>
    </source>
</evidence>
<proteinExistence type="predicted"/>
<evidence type="ECO:0000313" key="2">
    <source>
        <dbReference type="Proteomes" id="UP000256970"/>
    </source>
</evidence>
<dbReference type="Proteomes" id="UP000256970">
    <property type="component" value="Unassembled WGS sequence"/>
</dbReference>
<sequence length="118" mass="12978">MKLQEIVDALRAVRDVETNHKGLLALRRQLHRSRPAADQLLCAYLQQSPTCSELQAIWDVQVTAKEPKVTLELLGCLAALLAYSPSPSCEAAARQRITAGLDHLAGERQQQGLNSSYV</sequence>
<reference evidence="1 2" key="1">
    <citation type="submission" date="2016-10" db="EMBL/GenBank/DDBJ databases">
        <authorList>
            <person name="Cai Z."/>
        </authorList>
    </citation>
    <scope>NUCLEOTIDE SEQUENCE [LARGE SCALE GENOMIC DNA]</scope>
</reference>
<dbReference type="EMBL" id="FNXT01000972">
    <property type="protein sequence ID" value="SZX70090.1"/>
    <property type="molecule type" value="Genomic_DNA"/>
</dbReference>